<dbReference type="Gene3D" id="1.25.40.10">
    <property type="entry name" value="Tetratricopeptide repeat domain"/>
    <property type="match status" value="1"/>
</dbReference>
<organism evidence="5 6">
    <name type="scientific">Aurantiacibacter rhizosphaerae</name>
    <dbReference type="NCBI Taxonomy" id="2691582"/>
    <lineage>
        <taxon>Bacteria</taxon>
        <taxon>Pseudomonadati</taxon>
        <taxon>Pseudomonadota</taxon>
        <taxon>Alphaproteobacteria</taxon>
        <taxon>Sphingomonadales</taxon>
        <taxon>Erythrobacteraceae</taxon>
        <taxon>Aurantiacibacter</taxon>
    </lineage>
</organism>
<dbReference type="PROSITE" id="PS50005">
    <property type="entry name" value="TPR"/>
    <property type="match status" value="1"/>
</dbReference>
<gene>
    <name evidence="5" type="ORF">GRF63_13480</name>
</gene>
<dbReference type="SMART" id="SM00028">
    <property type="entry name" value="TPR"/>
    <property type="match status" value="2"/>
</dbReference>
<dbReference type="PROSITE" id="PS51755">
    <property type="entry name" value="OMPR_PHOB"/>
    <property type="match status" value="1"/>
</dbReference>
<dbReference type="SUPFAM" id="SSF46894">
    <property type="entry name" value="C-terminal effector domain of the bipartite response regulators"/>
    <property type="match status" value="1"/>
</dbReference>
<evidence type="ECO:0000256" key="1">
    <source>
        <dbReference type="ARBA" id="ARBA00023125"/>
    </source>
</evidence>
<dbReference type="Proteomes" id="UP000461409">
    <property type="component" value="Unassembled WGS sequence"/>
</dbReference>
<keyword evidence="6" id="KW-1185">Reference proteome</keyword>
<feature type="repeat" description="TPR" evidence="2">
    <location>
        <begin position="347"/>
        <end position="380"/>
    </location>
</feature>
<reference evidence="5 6" key="2">
    <citation type="submission" date="2020-02" db="EMBL/GenBank/DDBJ databases">
        <title>Erythrobacter dongmakensis sp. nov., isolated from a tidal mudflat.</title>
        <authorList>
            <person name="Kim I.S."/>
        </authorList>
    </citation>
    <scope>NUCLEOTIDE SEQUENCE [LARGE SCALE GENOMIC DNA]</scope>
    <source>
        <strain evidence="5 6">GH3-10</strain>
    </source>
</reference>
<dbReference type="InterPro" id="IPR016032">
    <property type="entry name" value="Sig_transdc_resp-reg_C-effctor"/>
</dbReference>
<evidence type="ECO:0000313" key="6">
    <source>
        <dbReference type="Proteomes" id="UP000461409"/>
    </source>
</evidence>
<comment type="caution">
    <text evidence="5">The sequence shown here is derived from an EMBL/GenBank/DDBJ whole genome shotgun (WGS) entry which is preliminary data.</text>
</comment>
<dbReference type="AlphaFoldDB" id="A0A844XH84"/>
<reference evidence="5 6" key="1">
    <citation type="submission" date="2019-12" db="EMBL/GenBank/DDBJ databases">
        <authorList>
            <person name="Lee S.D."/>
        </authorList>
    </citation>
    <scope>NUCLEOTIDE SEQUENCE [LARGE SCALE GENOMIC DNA]</scope>
    <source>
        <strain evidence="5 6">GH3-10</strain>
    </source>
</reference>
<dbReference type="Gene3D" id="3.40.50.10070">
    <property type="entry name" value="TolB, N-terminal domain"/>
    <property type="match status" value="1"/>
</dbReference>
<evidence type="ECO:0000256" key="3">
    <source>
        <dbReference type="PROSITE-ProRule" id="PRU01091"/>
    </source>
</evidence>
<dbReference type="SUPFAM" id="SSF48452">
    <property type="entry name" value="TPR-like"/>
    <property type="match status" value="1"/>
</dbReference>
<accession>A0A844XH84</accession>
<dbReference type="GO" id="GO:0000160">
    <property type="term" value="P:phosphorelay signal transduction system"/>
    <property type="evidence" value="ECO:0007669"/>
    <property type="project" value="InterPro"/>
</dbReference>
<dbReference type="Gene3D" id="1.10.10.10">
    <property type="entry name" value="Winged helix-like DNA-binding domain superfamily/Winged helix DNA-binding domain"/>
    <property type="match status" value="1"/>
</dbReference>
<dbReference type="InterPro" id="IPR001867">
    <property type="entry name" value="OmpR/PhoB-type_DNA-bd"/>
</dbReference>
<dbReference type="InterPro" id="IPR019734">
    <property type="entry name" value="TPR_rpt"/>
</dbReference>
<dbReference type="GO" id="GO:0006355">
    <property type="term" value="P:regulation of DNA-templated transcription"/>
    <property type="evidence" value="ECO:0007669"/>
    <property type="project" value="InterPro"/>
</dbReference>
<evidence type="ECO:0000313" key="5">
    <source>
        <dbReference type="EMBL" id="MWV28918.1"/>
    </source>
</evidence>
<keyword evidence="2" id="KW-0802">TPR repeat</keyword>
<dbReference type="SMART" id="SM00862">
    <property type="entry name" value="Trans_reg_C"/>
    <property type="match status" value="1"/>
</dbReference>
<sequence length="523" mass="58177">MVGAFNVDPDRNCIWRDGKPHQIEPLIMDVLMFLIEHAGKVVTRDQLIEHVWFFNPGADESLTRAISILRAIFNADKTNAPYITTIWKRGYALVAETRRSEAGQERRAEDSEALPRYQCSGDFSVGVLPFQNMSGMPEDAFLADGITRDLTMLLSRVPRLHVAAYSSALAIDEGSASLPDIAASLGVRYVVSGSLQRRGDEFQLRTALMDGVGNTQVWAERIESTLDQFFEVQDKIVLDVSTSTASALVVSHARELQSRRQFQLNAYQLVQRAENLRLNYNRSTAQEIVQLLDRAVTLQPDDAAVHAALAVQLTQNVTSKFDDNPSQAFAQAKRHVETAISFAPDDPDVLAAAGITATMMGNARLAVRNLTRAVERDPNNPHTLAVLGWQHCWLHGNREGLAMIETAEARAPHHPRYAVWAHYRGHCEIRLGNVDAAIAAYRECDERNPDYSLNLVTLAAALAFAGRDDEARRVIDRIRLIAPDYTMADFRFLVDRMIYWFGSDPSGDDMVSALGAIWDSQAG</sequence>
<dbReference type="Pfam" id="PF14559">
    <property type="entry name" value="TPR_19"/>
    <property type="match status" value="1"/>
</dbReference>
<dbReference type="InterPro" id="IPR036388">
    <property type="entry name" value="WH-like_DNA-bd_sf"/>
</dbReference>
<protein>
    <submittedName>
        <fullName evidence="5">Tetratricopeptide repeat protein</fullName>
    </submittedName>
</protein>
<feature type="DNA-binding region" description="OmpR/PhoB-type" evidence="3">
    <location>
        <begin position="1"/>
        <end position="95"/>
    </location>
</feature>
<dbReference type="GO" id="GO:0003677">
    <property type="term" value="F:DNA binding"/>
    <property type="evidence" value="ECO:0007669"/>
    <property type="project" value="UniProtKB-UniRule"/>
</dbReference>
<name>A0A844XH84_9SPHN</name>
<feature type="domain" description="OmpR/PhoB-type" evidence="4">
    <location>
        <begin position="1"/>
        <end position="95"/>
    </location>
</feature>
<proteinExistence type="predicted"/>
<dbReference type="CDD" id="cd00383">
    <property type="entry name" value="trans_reg_C"/>
    <property type="match status" value="1"/>
</dbReference>
<dbReference type="RefSeq" id="WP_160486563.1">
    <property type="nucleotide sequence ID" value="NZ_WUBR01000003.1"/>
</dbReference>
<dbReference type="Pfam" id="PF00486">
    <property type="entry name" value="Trans_reg_C"/>
    <property type="match status" value="1"/>
</dbReference>
<dbReference type="EMBL" id="WUBR01000003">
    <property type="protein sequence ID" value="MWV28918.1"/>
    <property type="molecule type" value="Genomic_DNA"/>
</dbReference>
<keyword evidence="1 3" id="KW-0238">DNA-binding</keyword>
<evidence type="ECO:0000256" key="2">
    <source>
        <dbReference type="PROSITE-ProRule" id="PRU00339"/>
    </source>
</evidence>
<evidence type="ECO:0000259" key="4">
    <source>
        <dbReference type="PROSITE" id="PS51755"/>
    </source>
</evidence>
<dbReference type="InterPro" id="IPR011990">
    <property type="entry name" value="TPR-like_helical_dom_sf"/>
</dbReference>